<dbReference type="Gene3D" id="3.30.70.1820">
    <property type="entry name" value="L1 transposable element, RRM domain"/>
    <property type="match status" value="1"/>
</dbReference>
<proteinExistence type="predicted"/>
<dbReference type="EMBL" id="CP111023">
    <property type="protein sequence ID" value="WAR22664.1"/>
    <property type="molecule type" value="Genomic_DNA"/>
</dbReference>
<reference evidence="1" key="1">
    <citation type="submission" date="2022-11" db="EMBL/GenBank/DDBJ databases">
        <title>Centuries of genome instability and evolution in soft-shell clam transmissible cancer (bioRxiv).</title>
        <authorList>
            <person name="Hart S.F.M."/>
            <person name="Yonemitsu M.A."/>
            <person name="Giersch R.M."/>
            <person name="Beal B.F."/>
            <person name="Arriagada G."/>
            <person name="Davis B.W."/>
            <person name="Ostrander E.A."/>
            <person name="Goff S.P."/>
            <person name="Metzger M.J."/>
        </authorList>
    </citation>
    <scope>NUCLEOTIDE SEQUENCE</scope>
    <source>
        <strain evidence="1">MELC-2E11</strain>
        <tissue evidence="1">Siphon/mantle</tissue>
    </source>
</reference>
<protein>
    <submittedName>
        <fullName evidence="1">Uncharacterized protein</fullName>
    </submittedName>
</protein>
<sequence length="187" mass="22382">MRDNLVFTNIVKVMKTCSTDELYEDTETVLTEFLSSKLNLYSFQFERVHRMPSNRNPQRNAPRPIVAKISFFNEREEVHPSWYMLNGTTFGISEQFPEEIEMKRILHSRGQKKHTILVRDRLFVDGRQVRARGSRYIAGPKGKPRTADRKRHLWPWRRTPTLTWEPYTDPNWTSLQSRTRMADRRRI</sequence>
<evidence type="ECO:0000313" key="2">
    <source>
        <dbReference type="Proteomes" id="UP001164746"/>
    </source>
</evidence>
<evidence type="ECO:0000313" key="1">
    <source>
        <dbReference type="EMBL" id="WAR22664.1"/>
    </source>
</evidence>
<accession>A0ABY7FMW9</accession>
<dbReference type="Proteomes" id="UP001164746">
    <property type="component" value="Chromosome 12"/>
</dbReference>
<gene>
    <name evidence="1" type="ORF">MAR_016638</name>
</gene>
<organism evidence="1 2">
    <name type="scientific">Mya arenaria</name>
    <name type="common">Soft-shell clam</name>
    <dbReference type="NCBI Taxonomy" id="6604"/>
    <lineage>
        <taxon>Eukaryota</taxon>
        <taxon>Metazoa</taxon>
        <taxon>Spiralia</taxon>
        <taxon>Lophotrochozoa</taxon>
        <taxon>Mollusca</taxon>
        <taxon>Bivalvia</taxon>
        <taxon>Autobranchia</taxon>
        <taxon>Heteroconchia</taxon>
        <taxon>Euheterodonta</taxon>
        <taxon>Imparidentia</taxon>
        <taxon>Neoheterodontei</taxon>
        <taxon>Myida</taxon>
        <taxon>Myoidea</taxon>
        <taxon>Myidae</taxon>
        <taxon>Mya</taxon>
    </lineage>
</organism>
<name>A0ABY7FMW9_MYAAR</name>
<keyword evidence="2" id="KW-1185">Reference proteome</keyword>